<reference evidence="2 3" key="1">
    <citation type="journal article" date="2013" name="Genome Announc.">
        <title>Genome Sequence of an Epidemic Isolate of Mycobacterium abscessus subsp. bolletii from Rio de Janeiro, Brazil.</title>
        <authorList>
            <person name="Davidson R.M."/>
            <person name="Reynolds P.R."/>
            <person name="Farias-Hesson E."/>
            <person name="Duarte R.S."/>
            <person name="Jackson M."/>
            <person name="Strong M."/>
        </authorList>
    </citation>
    <scope>NUCLEOTIDE SEQUENCE [LARGE SCALE GENOMIC DNA]</scope>
    <source>
        <strain evidence="2 3">CRM-0020</strain>
    </source>
</reference>
<accession>A0A829HT86</accession>
<comment type="caution">
    <text evidence="2">The sequence shown here is derived from an EMBL/GenBank/DDBJ whole genome shotgun (WGS) entry which is preliminary data.</text>
</comment>
<evidence type="ECO:0000256" key="1">
    <source>
        <dbReference type="SAM" id="MobiDB-lite"/>
    </source>
</evidence>
<evidence type="ECO:0008006" key="4">
    <source>
        <dbReference type="Google" id="ProtNLM"/>
    </source>
</evidence>
<feature type="region of interest" description="Disordered" evidence="1">
    <location>
        <begin position="123"/>
        <end position="144"/>
    </location>
</feature>
<organism evidence="2 3">
    <name type="scientific">Mycobacteroides abscessus subsp. bolletii CRM-0020</name>
    <dbReference type="NCBI Taxonomy" id="1306401"/>
    <lineage>
        <taxon>Bacteria</taxon>
        <taxon>Bacillati</taxon>
        <taxon>Actinomycetota</taxon>
        <taxon>Actinomycetes</taxon>
        <taxon>Mycobacteriales</taxon>
        <taxon>Mycobacteriaceae</taxon>
        <taxon>Mycobacteroides</taxon>
        <taxon>Mycobacteroides abscessus</taxon>
    </lineage>
</organism>
<dbReference type="EMBL" id="ATFQ01000024">
    <property type="protein sequence ID" value="EPQ22555.1"/>
    <property type="molecule type" value="Genomic_DNA"/>
</dbReference>
<evidence type="ECO:0000313" key="3">
    <source>
        <dbReference type="Proteomes" id="UP000014969"/>
    </source>
</evidence>
<name>A0A829HT86_9MYCO</name>
<gene>
    <name evidence="2" type="ORF">J108_15655</name>
</gene>
<dbReference type="AlphaFoldDB" id="A0A829HT86"/>
<sequence>MNNPFDPNDTEKFTAIVRRLPGVDEATVTDYVTDVWERAVEAAPQIVGFDDDSDEAKAAKAILRSVILRWHDQHGAGLATALSAGPYQVHMALWSVRGYTLNAAEILDLQSVGQLEGGVWSFSTTPPEPTGLPQKVLNGAERPA</sequence>
<protein>
    <recommendedName>
        <fullName evidence="4">Head-to-tail adaptor</fullName>
    </recommendedName>
</protein>
<dbReference type="RefSeq" id="WP_005056856.1">
    <property type="nucleotide sequence ID" value="NZ_ATFQ01000024.1"/>
</dbReference>
<dbReference type="Proteomes" id="UP000014969">
    <property type="component" value="Unassembled WGS sequence"/>
</dbReference>
<evidence type="ECO:0000313" key="2">
    <source>
        <dbReference type="EMBL" id="EPQ22555.1"/>
    </source>
</evidence>
<proteinExistence type="predicted"/>